<evidence type="ECO:0000313" key="6">
    <source>
        <dbReference type="Proteomes" id="UP000230859"/>
    </source>
</evidence>
<protein>
    <recommendedName>
        <fullName evidence="7">S-adenosyl-l-methionine hydroxide adenosyltransferase</fullName>
    </recommendedName>
</protein>
<organism evidence="5 6">
    <name type="scientific">Candidatus Abzuiibacterium crystallinum</name>
    <dbReference type="NCBI Taxonomy" id="1974748"/>
    <lineage>
        <taxon>Bacteria</taxon>
        <taxon>Pseudomonadati</taxon>
        <taxon>Candidatus Omnitrophota</taxon>
        <taxon>Candidatus Abzuiibacterium</taxon>
    </lineage>
</organism>
<evidence type="ECO:0000313" key="5">
    <source>
        <dbReference type="EMBL" id="PIQ85350.1"/>
    </source>
</evidence>
<dbReference type="PIRSF" id="PIRSF006779">
    <property type="entry name" value="UCP006779"/>
    <property type="match status" value="1"/>
</dbReference>
<dbReference type="SUPFAM" id="SSF101852">
    <property type="entry name" value="Bacterial fluorinating enzyme, C-terminal domain"/>
    <property type="match status" value="1"/>
</dbReference>
<evidence type="ECO:0000256" key="2">
    <source>
        <dbReference type="ARBA" id="ARBA00024035"/>
    </source>
</evidence>
<evidence type="ECO:0000256" key="1">
    <source>
        <dbReference type="ARBA" id="ARBA00022691"/>
    </source>
</evidence>
<feature type="domain" description="S-adenosyl-l-methionine hydroxide adenosyltransferase N-terminal" evidence="3">
    <location>
        <begin position="10"/>
        <end position="154"/>
    </location>
</feature>
<dbReference type="InterPro" id="IPR002747">
    <property type="entry name" value="SAM_OH_AdoTrfase"/>
</dbReference>
<feature type="domain" description="S-adenosyl-l-methionine hydroxide adenosyltransferase C-terminal" evidence="4">
    <location>
        <begin position="178"/>
        <end position="263"/>
    </location>
</feature>
<dbReference type="SUPFAM" id="SSF102522">
    <property type="entry name" value="Bacterial fluorinating enzyme, N-terminal domain"/>
    <property type="match status" value="1"/>
</dbReference>
<dbReference type="InterPro" id="IPR023228">
    <property type="entry name" value="SAM_OH_AdoTrfase_N_sf"/>
</dbReference>
<dbReference type="EMBL" id="PCVY01000068">
    <property type="protein sequence ID" value="PIQ85350.1"/>
    <property type="molecule type" value="Genomic_DNA"/>
</dbReference>
<dbReference type="Pfam" id="PF01887">
    <property type="entry name" value="SAM_HAT_N"/>
    <property type="match status" value="1"/>
</dbReference>
<dbReference type="PANTHER" id="PTHR35092:SF1">
    <property type="entry name" value="CHLORINASE MJ1651"/>
    <property type="match status" value="1"/>
</dbReference>
<gene>
    <name evidence="5" type="ORF">COV74_09110</name>
</gene>
<accession>A0A2H0LLR5</accession>
<dbReference type="PANTHER" id="PTHR35092">
    <property type="entry name" value="CHLORINASE MJ1651"/>
    <property type="match status" value="1"/>
</dbReference>
<dbReference type="InterPro" id="IPR023227">
    <property type="entry name" value="SAM_OH_AdoTrfase_C_sf"/>
</dbReference>
<dbReference type="AlphaFoldDB" id="A0A2H0LLR5"/>
<dbReference type="Gene3D" id="3.40.50.10790">
    <property type="entry name" value="S-adenosyl-l-methionine hydroxide adenosyltransferase, N-terminal"/>
    <property type="match status" value="1"/>
</dbReference>
<evidence type="ECO:0000259" key="4">
    <source>
        <dbReference type="Pfam" id="PF20257"/>
    </source>
</evidence>
<name>A0A2H0LLR5_9BACT</name>
<dbReference type="InterPro" id="IPR046469">
    <property type="entry name" value="SAM_HAT_N"/>
</dbReference>
<proteinExistence type="inferred from homology"/>
<keyword evidence="1" id="KW-0949">S-adenosyl-L-methionine</keyword>
<sequence>MSNKMTSSVIALLTDFGLSDHYAAALKGVIYSIHPQAAVVDICHQVKPQNIREGGYLLKQVYSLYPKGTIFVAVVDPGVGSKRKAVCVKSHDHFFIAPDNGLLFPVFQMLKQAQVREVVNQKFFHHPVSRTFHGRDIFAPVAAHLSRGNIFARLGPKLRSIHQLAPLKLKMKRGHIEGAVEYIDHFGNVITNISKRHFEKAFPHTSQHRVQIKMKTIPFIYQYFLEAKGEKLIAVWNSSDMLEIAVPNGSAAQTYHLNISEKVVIDEA</sequence>
<dbReference type="Pfam" id="PF20257">
    <property type="entry name" value="SAM_HAT_C"/>
    <property type="match status" value="1"/>
</dbReference>
<evidence type="ECO:0008006" key="7">
    <source>
        <dbReference type="Google" id="ProtNLM"/>
    </source>
</evidence>
<reference evidence="5 6" key="1">
    <citation type="submission" date="2017-09" db="EMBL/GenBank/DDBJ databases">
        <title>Depth-based differentiation of microbial function through sediment-hosted aquifers and enrichment of novel symbionts in the deep terrestrial subsurface.</title>
        <authorList>
            <person name="Probst A.J."/>
            <person name="Ladd B."/>
            <person name="Jarett J.K."/>
            <person name="Geller-Mcgrath D.E."/>
            <person name="Sieber C.M."/>
            <person name="Emerson J.B."/>
            <person name="Anantharaman K."/>
            <person name="Thomas B.C."/>
            <person name="Malmstrom R."/>
            <person name="Stieglmeier M."/>
            <person name="Klingl A."/>
            <person name="Woyke T."/>
            <person name="Ryan C.M."/>
            <person name="Banfield J.F."/>
        </authorList>
    </citation>
    <scope>NUCLEOTIDE SEQUENCE [LARGE SCALE GENOMIC DNA]</scope>
    <source>
        <strain evidence="5">CG11_big_fil_rev_8_21_14_0_20_45_26</strain>
    </source>
</reference>
<evidence type="ECO:0000259" key="3">
    <source>
        <dbReference type="Pfam" id="PF01887"/>
    </source>
</evidence>
<dbReference type="Gene3D" id="2.40.30.90">
    <property type="entry name" value="Bacterial fluorinating enzyme like"/>
    <property type="match status" value="1"/>
</dbReference>
<comment type="caution">
    <text evidence="5">The sequence shown here is derived from an EMBL/GenBank/DDBJ whole genome shotgun (WGS) entry which is preliminary data.</text>
</comment>
<dbReference type="InterPro" id="IPR046470">
    <property type="entry name" value="SAM_HAT_C"/>
</dbReference>
<dbReference type="Proteomes" id="UP000230859">
    <property type="component" value="Unassembled WGS sequence"/>
</dbReference>
<comment type="similarity">
    <text evidence="2">Belongs to the SAM hydrolase / SAM-dependent halogenase family.</text>
</comment>